<feature type="region of interest" description="Disordered" evidence="1">
    <location>
        <begin position="1"/>
        <end position="57"/>
    </location>
</feature>
<feature type="compositionally biased region" description="Acidic residues" evidence="1">
    <location>
        <begin position="1"/>
        <end position="13"/>
    </location>
</feature>
<accession>A0AAD9MAY6</accession>
<reference evidence="2" key="1">
    <citation type="journal article" date="2023" name="Mol. Plant Microbe Interact.">
        <title>Elucidating the Obligate Nature and Biological Capacity of an Invasive Fungal Corn Pathogen.</title>
        <authorList>
            <person name="MacCready J.S."/>
            <person name="Roggenkamp E.M."/>
            <person name="Gdanetz K."/>
            <person name="Chilvers M.I."/>
        </authorList>
    </citation>
    <scope>NUCLEOTIDE SEQUENCE</scope>
    <source>
        <strain evidence="2">PM02</strain>
    </source>
</reference>
<dbReference type="Proteomes" id="UP001217918">
    <property type="component" value="Unassembled WGS sequence"/>
</dbReference>
<sequence length="366" mass="39127">MAVFVDLDEDDVNMPDPRCTPDGGGGVDSGGGSPDMTAEGDEADKAPGRENPKRNSMSEALGCYPIIRSVAESIDLNTLDSLSRTCRQLHAGLLQYRTTLIQATLHCVNEHVLPDPDDVLRYRARAGNWFYMEDISRTACRAKTGRCARDMVGECRRCGTVVCRNCTIKPPAPIILRDRLRRLCPCGRTIRSDDVDYKSTWRWRIHYGEDLGSLGIGIGDGDRGVICGRGRACCASRDCEQETDCDAEDARDAGATPATRSSSSSSSSSGGGGGGGAGSLSRAHSMHSSGSGVANGPGARTPSPALGPGYQRQEIEGIGGVVKTKFVRIMKVGACVLDYEDERASGDVLSRECKGQLRSWVGPRCD</sequence>
<dbReference type="AlphaFoldDB" id="A0AAD9MAY6"/>
<keyword evidence="3" id="KW-1185">Reference proteome</keyword>
<evidence type="ECO:0000313" key="2">
    <source>
        <dbReference type="EMBL" id="KAK2068325.1"/>
    </source>
</evidence>
<feature type="compositionally biased region" description="Gly residues" evidence="1">
    <location>
        <begin position="269"/>
        <end position="278"/>
    </location>
</feature>
<protein>
    <submittedName>
        <fullName evidence="2">Uncharacterized protein</fullName>
    </submittedName>
</protein>
<feature type="compositionally biased region" description="Gly residues" evidence="1">
    <location>
        <begin position="22"/>
        <end position="33"/>
    </location>
</feature>
<name>A0AAD9MAY6_9PEZI</name>
<comment type="caution">
    <text evidence="2">The sequence shown here is derived from an EMBL/GenBank/DDBJ whole genome shotgun (WGS) entry which is preliminary data.</text>
</comment>
<feature type="region of interest" description="Disordered" evidence="1">
    <location>
        <begin position="250"/>
        <end position="311"/>
    </location>
</feature>
<evidence type="ECO:0000256" key="1">
    <source>
        <dbReference type="SAM" id="MobiDB-lite"/>
    </source>
</evidence>
<evidence type="ECO:0000313" key="3">
    <source>
        <dbReference type="Proteomes" id="UP001217918"/>
    </source>
</evidence>
<gene>
    <name evidence="2" type="ORF">P8C59_002968</name>
</gene>
<organism evidence="2 3">
    <name type="scientific">Phyllachora maydis</name>
    <dbReference type="NCBI Taxonomy" id="1825666"/>
    <lineage>
        <taxon>Eukaryota</taxon>
        <taxon>Fungi</taxon>
        <taxon>Dikarya</taxon>
        <taxon>Ascomycota</taxon>
        <taxon>Pezizomycotina</taxon>
        <taxon>Sordariomycetes</taxon>
        <taxon>Sordariomycetidae</taxon>
        <taxon>Phyllachorales</taxon>
        <taxon>Phyllachoraceae</taxon>
        <taxon>Phyllachora</taxon>
    </lineage>
</organism>
<proteinExistence type="predicted"/>
<dbReference type="EMBL" id="JAQQPM010000002">
    <property type="protein sequence ID" value="KAK2068325.1"/>
    <property type="molecule type" value="Genomic_DNA"/>
</dbReference>
<feature type="compositionally biased region" description="Basic and acidic residues" evidence="1">
    <location>
        <begin position="43"/>
        <end position="53"/>
    </location>
</feature>